<dbReference type="EMBL" id="GEEE01010562">
    <property type="protein sequence ID" value="JAP52663.1"/>
    <property type="molecule type" value="Transcribed_RNA"/>
</dbReference>
<organism evidence="2">
    <name type="scientific">Schistocephalus solidus</name>
    <name type="common">Tapeworm</name>
    <dbReference type="NCBI Taxonomy" id="70667"/>
    <lineage>
        <taxon>Eukaryota</taxon>
        <taxon>Metazoa</taxon>
        <taxon>Spiralia</taxon>
        <taxon>Lophotrochozoa</taxon>
        <taxon>Platyhelminthes</taxon>
        <taxon>Cestoda</taxon>
        <taxon>Eucestoda</taxon>
        <taxon>Diphyllobothriidea</taxon>
        <taxon>Diphyllobothriidae</taxon>
        <taxon>Schistocephalus</taxon>
    </lineage>
</organism>
<dbReference type="Pfam" id="PF00781">
    <property type="entry name" value="DAGK_cat"/>
    <property type="match status" value="1"/>
</dbReference>
<feature type="non-terminal residue" evidence="2">
    <location>
        <position position="1"/>
    </location>
</feature>
<dbReference type="PANTHER" id="PTHR12358:SF31">
    <property type="entry name" value="ACYLGLYCEROL KINASE, MITOCHONDRIAL"/>
    <property type="match status" value="1"/>
</dbReference>
<evidence type="ECO:0000313" key="2">
    <source>
        <dbReference type="EMBL" id="JAP40516.1"/>
    </source>
</evidence>
<dbReference type="GO" id="GO:0005737">
    <property type="term" value="C:cytoplasm"/>
    <property type="evidence" value="ECO:0007669"/>
    <property type="project" value="TreeGrafter"/>
</dbReference>
<dbReference type="InterPro" id="IPR017438">
    <property type="entry name" value="ATP-NAD_kinase_N"/>
</dbReference>
<evidence type="ECO:0000313" key="3">
    <source>
        <dbReference type="EMBL" id="JAP42095.1"/>
    </source>
</evidence>
<gene>
    <name evidence="3" type="primary">SPHK1</name>
    <name evidence="2" type="ORF">TR165526</name>
</gene>
<dbReference type="Gene3D" id="3.40.50.10330">
    <property type="entry name" value="Probable inorganic polyphosphate/atp-NAD kinase, domain 1"/>
    <property type="match status" value="1"/>
</dbReference>
<dbReference type="SUPFAM" id="SSF111331">
    <property type="entry name" value="NAD kinase/diacylglycerol kinase-like"/>
    <property type="match status" value="1"/>
</dbReference>
<dbReference type="GO" id="GO:0016773">
    <property type="term" value="F:phosphotransferase activity, alcohol group as acceptor"/>
    <property type="evidence" value="ECO:0007669"/>
    <property type="project" value="UniProtKB-ARBA"/>
</dbReference>
<dbReference type="Gene3D" id="2.60.200.40">
    <property type="match status" value="1"/>
</dbReference>
<accession>A0A0X3P060</accession>
<reference evidence="2" key="1">
    <citation type="submission" date="2016-01" db="EMBL/GenBank/DDBJ databases">
        <title>Reference transcriptome for the parasite Schistocephalus solidus: insights into the molecular evolution of parasitism.</title>
        <authorList>
            <person name="Hebert F.O."/>
            <person name="Grambauer S."/>
            <person name="Barber I."/>
            <person name="Landry C.R."/>
            <person name="Aubin-Horth N."/>
        </authorList>
    </citation>
    <scope>NUCLEOTIDE SEQUENCE</scope>
</reference>
<dbReference type="InterPro" id="IPR016064">
    <property type="entry name" value="NAD/diacylglycerol_kinase_sf"/>
</dbReference>
<name>A0A0X3P060_SCHSO</name>
<dbReference type="GO" id="GO:0016020">
    <property type="term" value="C:membrane"/>
    <property type="evidence" value="ECO:0007669"/>
    <property type="project" value="TreeGrafter"/>
</dbReference>
<keyword evidence="3" id="KW-0808">Transferase</keyword>
<dbReference type="EMBL" id="GEEE01022709">
    <property type="protein sequence ID" value="JAP40516.1"/>
    <property type="molecule type" value="Transcribed_RNA"/>
</dbReference>
<keyword evidence="3" id="KW-0418">Kinase</keyword>
<proteinExistence type="predicted"/>
<dbReference type="PROSITE" id="PS50146">
    <property type="entry name" value="DAGK"/>
    <property type="match status" value="1"/>
</dbReference>
<dbReference type="InterPro" id="IPR050187">
    <property type="entry name" value="Lipid_Phosphate_FormReg"/>
</dbReference>
<dbReference type="InterPro" id="IPR001206">
    <property type="entry name" value="Diacylglycerol_kinase_cat_dom"/>
</dbReference>
<protein>
    <submittedName>
        <fullName evidence="3">Sphingosine kinase 1</fullName>
    </submittedName>
</protein>
<dbReference type="GO" id="GO:0046512">
    <property type="term" value="P:sphingosine biosynthetic process"/>
    <property type="evidence" value="ECO:0007669"/>
    <property type="project" value="TreeGrafter"/>
</dbReference>
<dbReference type="EMBL" id="GEEE01014699">
    <property type="protein sequence ID" value="JAP48526.1"/>
    <property type="molecule type" value="Transcribed_RNA"/>
</dbReference>
<dbReference type="SMART" id="SM00046">
    <property type="entry name" value="DAGKc"/>
    <property type="match status" value="1"/>
</dbReference>
<dbReference type="GO" id="GO:0001727">
    <property type="term" value="F:lipid kinase activity"/>
    <property type="evidence" value="ECO:0007669"/>
    <property type="project" value="TreeGrafter"/>
</dbReference>
<evidence type="ECO:0000259" key="1">
    <source>
        <dbReference type="PROSITE" id="PS50146"/>
    </source>
</evidence>
<dbReference type="AlphaFoldDB" id="A0A0X3P060"/>
<feature type="domain" description="DAGKc" evidence="1">
    <location>
        <begin position="194"/>
        <end position="340"/>
    </location>
</feature>
<dbReference type="PANTHER" id="PTHR12358">
    <property type="entry name" value="SPHINGOSINE KINASE"/>
    <property type="match status" value="1"/>
</dbReference>
<dbReference type="EMBL" id="GEEE01021130">
    <property type="protein sequence ID" value="JAP42095.1"/>
    <property type="molecule type" value="Transcribed_RNA"/>
</dbReference>
<sequence>PRSFFSMNIWKCYHRLEKFKSGKKFNSSSRAFPKWTSGITCVEVFQEPMSEEPAPPVFTCICTSPHSPLPLTVKVWGTTEGLLISQSTEMRQLLPWSTMIHWVSKAEADQSSIHVTKENCVRFFVVGLKPCGLSAAKNDEILVNERTHLSVNGMDFDRELHLCCFQLETRTYKELVNFCSKLNEYSWCSKARIASELPILLIVNPKSGQGKAKQIVSSCIGPLFQLANIQFHTWETQYAGHAVELVSQSPKEELLKYRALVAVSGDGLLQEIVNGLFARTDLPSLPNIGVLPAGSGNAVSASVCFNSGLQTTKSLLKNACLLMALPPQPPVALAPLSSIPRHIFRLKVTPYHPILLQTDSKASAQDLAMLSVTWGLISECDLRSEVIRCLGEVRFSLTYAYFILKKQNYRCSLSFLPVDEYGEDMRRFYKHFEQPVPRKRASLRCTSAPRVIEHTIYGGSSHVPDDQKKECRDNFSVPQADGASLLPPLEEPVPPNWVTISGDFWGIQIVNTSHLVSNCVFCAEKQFGSDFMLIQFMSSRLSSQDLLDMINMSSKGHGCYCHEICPTVAVKAFRITSETTSPYIWTKDGERLDAKTVQGEVWDRTLPFLSGGHVERQMYTHFPDFGC</sequence>